<dbReference type="GO" id="GO:1900753">
    <property type="term" value="P:doxorubicin transport"/>
    <property type="evidence" value="ECO:0007669"/>
    <property type="project" value="InterPro"/>
</dbReference>
<dbReference type="Pfam" id="PF00005">
    <property type="entry name" value="ABC_tran"/>
    <property type="match status" value="1"/>
</dbReference>
<dbReference type="GO" id="GO:0005524">
    <property type="term" value="F:ATP binding"/>
    <property type="evidence" value="ECO:0007669"/>
    <property type="project" value="UniProtKB-KW"/>
</dbReference>
<organism evidence="11 12">
    <name type="scientific">Phytoactinopolyspora mesophila</name>
    <dbReference type="NCBI Taxonomy" id="2650750"/>
    <lineage>
        <taxon>Bacteria</taxon>
        <taxon>Bacillati</taxon>
        <taxon>Actinomycetota</taxon>
        <taxon>Actinomycetes</taxon>
        <taxon>Jiangellales</taxon>
        <taxon>Jiangellaceae</taxon>
        <taxon>Phytoactinopolyspora</taxon>
    </lineage>
</organism>
<evidence type="ECO:0000256" key="8">
    <source>
        <dbReference type="ARBA" id="ARBA00023251"/>
    </source>
</evidence>
<protein>
    <submittedName>
        <fullName evidence="11">ATP-binding cassette domain-containing protein</fullName>
    </submittedName>
</protein>
<evidence type="ECO:0000256" key="6">
    <source>
        <dbReference type="ARBA" id="ARBA00022967"/>
    </source>
</evidence>
<dbReference type="InterPro" id="IPR017871">
    <property type="entry name" value="ABC_transporter-like_CS"/>
</dbReference>
<dbReference type="InterPro" id="IPR027417">
    <property type="entry name" value="P-loop_NTPase"/>
</dbReference>
<evidence type="ECO:0000256" key="5">
    <source>
        <dbReference type="ARBA" id="ARBA00022840"/>
    </source>
</evidence>
<dbReference type="InterPro" id="IPR005894">
    <property type="entry name" value="DrrA"/>
</dbReference>
<name>A0A7K3LXM6_9ACTN</name>
<dbReference type="FunFam" id="3.40.50.300:FF:000589">
    <property type="entry name" value="ABC transporter, ATP-binding subunit"/>
    <property type="match status" value="1"/>
</dbReference>
<evidence type="ECO:0000313" key="11">
    <source>
        <dbReference type="EMBL" id="NDL55789.1"/>
    </source>
</evidence>
<keyword evidence="12" id="KW-1185">Reference proteome</keyword>
<gene>
    <name evidence="11" type="ORF">F7O44_01755</name>
</gene>
<dbReference type="Pfam" id="PF13732">
    <property type="entry name" value="DrrA1-3_C"/>
    <property type="match status" value="1"/>
</dbReference>
<dbReference type="NCBIfam" id="TIGR01188">
    <property type="entry name" value="drrA"/>
    <property type="match status" value="1"/>
</dbReference>
<dbReference type="AlphaFoldDB" id="A0A7K3LXM6"/>
<evidence type="ECO:0000256" key="7">
    <source>
        <dbReference type="ARBA" id="ARBA00023136"/>
    </source>
</evidence>
<dbReference type="PANTHER" id="PTHR42711">
    <property type="entry name" value="ABC TRANSPORTER ATP-BINDING PROTEIN"/>
    <property type="match status" value="1"/>
</dbReference>
<comment type="caution">
    <text evidence="11">The sequence shown here is derived from an EMBL/GenBank/DDBJ whole genome shotgun (WGS) entry which is preliminary data.</text>
</comment>
<dbReference type="InterPro" id="IPR003593">
    <property type="entry name" value="AAA+_ATPase"/>
</dbReference>
<evidence type="ECO:0000256" key="9">
    <source>
        <dbReference type="ARBA" id="ARBA00049985"/>
    </source>
</evidence>
<keyword evidence="3" id="KW-1003">Cell membrane</keyword>
<evidence type="ECO:0000256" key="4">
    <source>
        <dbReference type="ARBA" id="ARBA00022741"/>
    </source>
</evidence>
<comment type="subcellular location">
    <subcellularLocation>
        <location evidence="1">Cell membrane</location>
        <topology evidence="1">Peripheral membrane protein</topology>
        <orientation evidence="1">Cytoplasmic side</orientation>
    </subcellularLocation>
</comment>
<dbReference type="SUPFAM" id="SSF52540">
    <property type="entry name" value="P-loop containing nucleoside triphosphate hydrolases"/>
    <property type="match status" value="1"/>
</dbReference>
<dbReference type="GO" id="GO:0043215">
    <property type="term" value="P:daunorubicin transport"/>
    <property type="evidence" value="ECO:0007669"/>
    <property type="project" value="InterPro"/>
</dbReference>
<proteinExistence type="inferred from homology"/>
<sequence length="313" mass="33654">MTNTAIAATGLRKAFGDKIVLDGIDLEVGTGTVFSLLGPNGAGKTTAVNVLTTLMKADGGTIRIAGHDVESEAKSVRAAIGVTGQFAAVDELLTGQENLQLMVDLNRSISGNGRQIITELLERFDLVESAQKPASTYSGGMRRKLDLAMTLVGSPRIIFLDEPTTGLDPRSRRTMWSIIRDLVSGGVTVFLTTQYLEEADQLADHIAVLDQGRLVAQGTPDELKRQIPGTHVRFRFADVAELDTAARLLSGATRDDAELTLRVPSDGGTKSVRAMLDRLDEHELDAEEFSVHTPDLDDVFLALTGHSTEVDAK</sequence>
<dbReference type="InterPro" id="IPR050763">
    <property type="entry name" value="ABC_transporter_ATP-binding"/>
</dbReference>
<dbReference type="GO" id="GO:0005886">
    <property type="term" value="C:plasma membrane"/>
    <property type="evidence" value="ECO:0007669"/>
    <property type="project" value="UniProtKB-SubCell"/>
</dbReference>
<dbReference type="Proteomes" id="UP000460435">
    <property type="component" value="Unassembled WGS sequence"/>
</dbReference>
<dbReference type="InterPro" id="IPR003439">
    <property type="entry name" value="ABC_transporter-like_ATP-bd"/>
</dbReference>
<dbReference type="EMBL" id="WLZY01000001">
    <property type="protein sequence ID" value="NDL55789.1"/>
    <property type="molecule type" value="Genomic_DNA"/>
</dbReference>
<dbReference type="Gene3D" id="3.40.50.300">
    <property type="entry name" value="P-loop containing nucleotide triphosphate hydrolases"/>
    <property type="match status" value="1"/>
</dbReference>
<dbReference type="RefSeq" id="WP_162448464.1">
    <property type="nucleotide sequence ID" value="NZ_WLZY01000001.1"/>
</dbReference>
<reference evidence="11 12" key="1">
    <citation type="submission" date="2019-11" db="EMBL/GenBank/DDBJ databases">
        <authorList>
            <person name="Li X.-J."/>
            <person name="Feng X.-M."/>
        </authorList>
    </citation>
    <scope>NUCLEOTIDE SEQUENCE [LARGE SCALE GENOMIC DNA]</scope>
    <source>
        <strain evidence="11 12">XMNu-373</strain>
    </source>
</reference>
<dbReference type="GO" id="GO:0046677">
    <property type="term" value="P:response to antibiotic"/>
    <property type="evidence" value="ECO:0007669"/>
    <property type="project" value="UniProtKB-KW"/>
</dbReference>
<feature type="domain" description="ABC transporter" evidence="10">
    <location>
        <begin position="6"/>
        <end position="236"/>
    </location>
</feature>
<dbReference type="PANTHER" id="PTHR42711:SF19">
    <property type="entry name" value="DOXORUBICIN RESISTANCE ATP-BINDING PROTEIN DRRA"/>
    <property type="match status" value="1"/>
</dbReference>
<evidence type="ECO:0000259" key="10">
    <source>
        <dbReference type="PROSITE" id="PS50893"/>
    </source>
</evidence>
<dbReference type="PROSITE" id="PS50893">
    <property type="entry name" value="ABC_TRANSPORTER_2"/>
    <property type="match status" value="1"/>
</dbReference>
<dbReference type="SMART" id="SM00382">
    <property type="entry name" value="AAA"/>
    <property type="match status" value="1"/>
</dbReference>
<keyword evidence="2" id="KW-0813">Transport</keyword>
<dbReference type="GO" id="GO:0016887">
    <property type="term" value="F:ATP hydrolysis activity"/>
    <property type="evidence" value="ECO:0007669"/>
    <property type="project" value="InterPro"/>
</dbReference>
<dbReference type="InterPro" id="IPR025302">
    <property type="entry name" value="DrrA1/2-like_C"/>
</dbReference>
<accession>A0A7K3LXM6</accession>
<evidence type="ECO:0000256" key="3">
    <source>
        <dbReference type="ARBA" id="ARBA00022475"/>
    </source>
</evidence>
<keyword evidence="4" id="KW-0547">Nucleotide-binding</keyword>
<keyword evidence="7" id="KW-0472">Membrane</keyword>
<evidence type="ECO:0000313" key="12">
    <source>
        <dbReference type="Proteomes" id="UP000460435"/>
    </source>
</evidence>
<evidence type="ECO:0000256" key="2">
    <source>
        <dbReference type="ARBA" id="ARBA00022448"/>
    </source>
</evidence>
<keyword evidence="6" id="KW-1278">Translocase</keyword>
<evidence type="ECO:0000256" key="1">
    <source>
        <dbReference type="ARBA" id="ARBA00004413"/>
    </source>
</evidence>
<comment type="similarity">
    <text evidence="9">Belongs to the ABC transporter superfamily. Drug exporter-1 (DrugE1) (TC 3.A.1.105) family.</text>
</comment>
<dbReference type="PROSITE" id="PS00211">
    <property type="entry name" value="ABC_TRANSPORTER_1"/>
    <property type="match status" value="1"/>
</dbReference>
<keyword evidence="5 11" id="KW-0067">ATP-binding</keyword>
<keyword evidence="8" id="KW-0046">Antibiotic resistance</keyword>